<gene>
    <name evidence="1" type="ORF">C4D60_Mb05t14890</name>
</gene>
<name>A0A4S8JW77_MUSBA</name>
<comment type="caution">
    <text evidence="1">The sequence shown here is derived from an EMBL/GenBank/DDBJ whole genome shotgun (WGS) entry which is preliminary data.</text>
</comment>
<dbReference type="AlphaFoldDB" id="A0A4S8JW77"/>
<accession>A0A4S8JW77</accession>
<keyword evidence="2" id="KW-1185">Reference proteome</keyword>
<evidence type="ECO:0000313" key="1">
    <source>
        <dbReference type="EMBL" id="THU66508.1"/>
    </source>
</evidence>
<dbReference type="EMBL" id="PYDT01000003">
    <property type="protein sequence ID" value="THU66508.1"/>
    <property type="molecule type" value="Genomic_DNA"/>
</dbReference>
<protein>
    <submittedName>
        <fullName evidence="1">Uncharacterized protein</fullName>
    </submittedName>
</protein>
<reference evidence="1 2" key="1">
    <citation type="journal article" date="2019" name="Nat. Plants">
        <title>Genome sequencing of Musa balbisiana reveals subgenome evolution and function divergence in polyploid bananas.</title>
        <authorList>
            <person name="Yao X."/>
        </authorList>
    </citation>
    <scope>NUCLEOTIDE SEQUENCE [LARGE SCALE GENOMIC DNA]</scope>
    <source>
        <strain evidence="2">cv. DH-PKW</strain>
        <tissue evidence="1">Leaves</tissue>
    </source>
</reference>
<sequence length="83" mass="9691">MWVRSCGAPASFLTRDSSGEPFHIHVRQRLRFLSSGLVWCICSMEWSQVSTYLSLCEMYREPCSLGEPCDRRDDRRVSRQCMP</sequence>
<dbReference type="Proteomes" id="UP000317650">
    <property type="component" value="Chromosome 5"/>
</dbReference>
<organism evidence="1 2">
    <name type="scientific">Musa balbisiana</name>
    <name type="common">Banana</name>
    <dbReference type="NCBI Taxonomy" id="52838"/>
    <lineage>
        <taxon>Eukaryota</taxon>
        <taxon>Viridiplantae</taxon>
        <taxon>Streptophyta</taxon>
        <taxon>Embryophyta</taxon>
        <taxon>Tracheophyta</taxon>
        <taxon>Spermatophyta</taxon>
        <taxon>Magnoliopsida</taxon>
        <taxon>Liliopsida</taxon>
        <taxon>Zingiberales</taxon>
        <taxon>Musaceae</taxon>
        <taxon>Musa</taxon>
    </lineage>
</organism>
<evidence type="ECO:0000313" key="2">
    <source>
        <dbReference type="Proteomes" id="UP000317650"/>
    </source>
</evidence>
<proteinExistence type="predicted"/>